<dbReference type="NCBIfam" id="NF004320">
    <property type="entry name" value="PRK05715.1-2"/>
    <property type="match status" value="1"/>
</dbReference>
<reference evidence="13 14" key="1">
    <citation type="submission" date="2020-08" db="EMBL/GenBank/DDBJ databases">
        <title>Genomic Encyclopedia of Type Strains, Phase IV (KMG-IV): sequencing the most valuable type-strain genomes for metagenomic binning, comparative biology and taxonomic classification.</title>
        <authorList>
            <person name="Goeker M."/>
        </authorList>
    </citation>
    <scope>NUCLEOTIDE SEQUENCE [LARGE SCALE GENOMIC DNA]</scope>
    <source>
        <strain evidence="13 14">DSM 22975</strain>
    </source>
</reference>
<dbReference type="HAMAP" id="MF_01456">
    <property type="entry name" value="NDH1_NuoK"/>
    <property type="match status" value="1"/>
</dbReference>
<proteinExistence type="inferred from homology"/>
<dbReference type="Gene3D" id="1.10.287.3510">
    <property type="match status" value="1"/>
</dbReference>
<evidence type="ECO:0000313" key="13">
    <source>
        <dbReference type="EMBL" id="MBB6055241.1"/>
    </source>
</evidence>
<dbReference type="GO" id="GO:0048038">
    <property type="term" value="F:quinone binding"/>
    <property type="evidence" value="ECO:0007669"/>
    <property type="project" value="UniProtKB-KW"/>
</dbReference>
<comment type="similarity">
    <text evidence="3 12">Belongs to the complex I subunit 4L family.</text>
</comment>
<organism evidence="13 14">
    <name type="scientific">Tolumonas osonensis</name>
    <dbReference type="NCBI Taxonomy" id="675874"/>
    <lineage>
        <taxon>Bacteria</taxon>
        <taxon>Pseudomonadati</taxon>
        <taxon>Pseudomonadota</taxon>
        <taxon>Gammaproteobacteria</taxon>
        <taxon>Aeromonadales</taxon>
        <taxon>Aeromonadaceae</taxon>
        <taxon>Tolumonas</taxon>
    </lineage>
</organism>
<keyword evidence="11 12" id="KW-0472">Membrane</keyword>
<feature type="transmembrane region" description="Helical" evidence="12">
    <location>
        <begin position="31"/>
        <end position="50"/>
    </location>
</feature>
<dbReference type="Pfam" id="PF00420">
    <property type="entry name" value="Oxidored_q2"/>
    <property type="match status" value="1"/>
</dbReference>
<comment type="subunit">
    <text evidence="12">NDH-1 is composed of 14 different subunits. Subunits NuoA, H, J, K, L, M, N constitute the membrane sector of the complex.</text>
</comment>
<evidence type="ECO:0000313" key="14">
    <source>
        <dbReference type="Proteomes" id="UP000585721"/>
    </source>
</evidence>
<accession>A0A841GJ58</accession>
<keyword evidence="8 12" id="KW-1133">Transmembrane helix</keyword>
<keyword evidence="10 12" id="KW-0830">Ubiquinone</keyword>
<dbReference type="GO" id="GO:0050136">
    <property type="term" value="F:NADH dehydrogenase (quinone) (non-electrogenic) activity"/>
    <property type="evidence" value="ECO:0007669"/>
    <property type="project" value="UniProtKB-UniRule"/>
</dbReference>
<sequence length="102" mass="11177">MNGIPFEHGLLVAAILFSLGLCGLLIRRNLLFILMSIEVLMNASALAFIVAGSRYGQTDGQIMYILVISLAAAEASIGLALLMRMYRRHHTLNVDSVKEMRG</sequence>
<name>A0A841GJ58_9GAMM</name>
<keyword evidence="14" id="KW-1185">Reference proteome</keyword>
<feature type="transmembrane region" description="Helical" evidence="12">
    <location>
        <begin position="6"/>
        <end position="26"/>
    </location>
</feature>
<keyword evidence="6 12" id="KW-0874">Quinone</keyword>
<dbReference type="InterPro" id="IPR001133">
    <property type="entry name" value="NADH_UbQ_OxRdtase_chain4L/K"/>
</dbReference>
<comment type="caution">
    <text evidence="13">The sequence shown here is derived from an EMBL/GenBank/DDBJ whole genome shotgun (WGS) entry which is preliminary data.</text>
</comment>
<keyword evidence="5 12" id="KW-0812">Transmembrane</keyword>
<evidence type="ECO:0000256" key="4">
    <source>
        <dbReference type="ARBA" id="ARBA00022448"/>
    </source>
</evidence>
<comment type="catalytic activity">
    <reaction evidence="12">
        <text>a quinone + NADH + 5 H(+)(in) = a quinol + NAD(+) + 4 H(+)(out)</text>
        <dbReference type="Rhea" id="RHEA:57888"/>
        <dbReference type="ChEBI" id="CHEBI:15378"/>
        <dbReference type="ChEBI" id="CHEBI:24646"/>
        <dbReference type="ChEBI" id="CHEBI:57540"/>
        <dbReference type="ChEBI" id="CHEBI:57945"/>
        <dbReference type="ChEBI" id="CHEBI:132124"/>
    </reaction>
</comment>
<keyword evidence="4 12" id="KW-0813">Transport</keyword>
<evidence type="ECO:0000256" key="10">
    <source>
        <dbReference type="ARBA" id="ARBA00023075"/>
    </source>
</evidence>
<dbReference type="InterPro" id="IPR039428">
    <property type="entry name" value="NUOK/Mnh_C1-like"/>
</dbReference>
<dbReference type="GO" id="GO:0005886">
    <property type="term" value="C:plasma membrane"/>
    <property type="evidence" value="ECO:0007669"/>
    <property type="project" value="UniProtKB-SubCell"/>
</dbReference>
<dbReference type="AlphaFoldDB" id="A0A841GJ58"/>
<dbReference type="GO" id="GO:0042773">
    <property type="term" value="P:ATP synthesis coupled electron transport"/>
    <property type="evidence" value="ECO:0007669"/>
    <property type="project" value="InterPro"/>
</dbReference>
<keyword evidence="9 12" id="KW-0520">NAD</keyword>
<evidence type="ECO:0000256" key="1">
    <source>
        <dbReference type="ARBA" id="ARBA00002378"/>
    </source>
</evidence>
<dbReference type="NCBIfam" id="NF004319">
    <property type="entry name" value="PRK05715.1-1"/>
    <property type="match status" value="1"/>
</dbReference>
<evidence type="ECO:0000256" key="2">
    <source>
        <dbReference type="ARBA" id="ARBA00004141"/>
    </source>
</evidence>
<dbReference type="EMBL" id="JACHGR010000003">
    <property type="protein sequence ID" value="MBB6055241.1"/>
    <property type="molecule type" value="Genomic_DNA"/>
</dbReference>
<dbReference type="Proteomes" id="UP000585721">
    <property type="component" value="Unassembled WGS sequence"/>
</dbReference>
<dbReference type="PANTHER" id="PTHR11434">
    <property type="entry name" value="NADH-UBIQUINONE OXIDOREDUCTASE SUBUNIT ND4L"/>
    <property type="match status" value="1"/>
</dbReference>
<dbReference type="GO" id="GO:0030964">
    <property type="term" value="C:NADH dehydrogenase complex"/>
    <property type="evidence" value="ECO:0007669"/>
    <property type="project" value="TreeGrafter"/>
</dbReference>
<evidence type="ECO:0000256" key="12">
    <source>
        <dbReference type="HAMAP-Rule" id="MF_01456"/>
    </source>
</evidence>
<evidence type="ECO:0000256" key="7">
    <source>
        <dbReference type="ARBA" id="ARBA00022967"/>
    </source>
</evidence>
<keyword evidence="7 12" id="KW-1278">Translocase</keyword>
<comment type="function">
    <text evidence="1 12">NDH-1 shuttles electrons from NADH, via FMN and iron-sulfur (Fe-S) centers, to quinones in the respiratory chain. The immediate electron acceptor for the enzyme in this species is believed to be ubiquinone. Couples the redox reaction to proton translocation (for every two electrons transferred, four hydrogen ions are translocated across the cytoplasmic membrane), and thus conserves the redox energy in a proton gradient.</text>
</comment>
<dbReference type="FunFam" id="1.10.287.3510:FF:000001">
    <property type="entry name" value="NADH-quinone oxidoreductase subunit K"/>
    <property type="match status" value="1"/>
</dbReference>
<keyword evidence="12" id="KW-1003">Cell membrane</keyword>
<evidence type="ECO:0000256" key="6">
    <source>
        <dbReference type="ARBA" id="ARBA00022719"/>
    </source>
</evidence>
<evidence type="ECO:0000256" key="5">
    <source>
        <dbReference type="ARBA" id="ARBA00022692"/>
    </source>
</evidence>
<comment type="subcellular location">
    <subcellularLocation>
        <location evidence="12">Cell membrane</location>
        <topology evidence="12">Multi-pass membrane protein</topology>
    </subcellularLocation>
    <subcellularLocation>
        <location evidence="2">Membrane</location>
        <topology evidence="2">Multi-pass membrane protein</topology>
    </subcellularLocation>
</comment>
<evidence type="ECO:0000256" key="9">
    <source>
        <dbReference type="ARBA" id="ARBA00023027"/>
    </source>
</evidence>
<dbReference type="RefSeq" id="WP_188026011.1">
    <property type="nucleotide sequence ID" value="NZ_JACHGR010000003.1"/>
</dbReference>
<evidence type="ECO:0000256" key="11">
    <source>
        <dbReference type="ARBA" id="ARBA00023136"/>
    </source>
</evidence>
<dbReference type="EC" id="7.1.1.-" evidence="12"/>
<evidence type="ECO:0000256" key="3">
    <source>
        <dbReference type="ARBA" id="ARBA00010519"/>
    </source>
</evidence>
<dbReference type="PANTHER" id="PTHR11434:SF16">
    <property type="entry name" value="NADH-UBIQUINONE OXIDOREDUCTASE CHAIN 4L"/>
    <property type="match status" value="1"/>
</dbReference>
<feature type="transmembrane region" description="Helical" evidence="12">
    <location>
        <begin position="62"/>
        <end position="82"/>
    </location>
</feature>
<protein>
    <recommendedName>
        <fullName evidence="12">NADH-quinone oxidoreductase subunit K</fullName>
        <ecNumber evidence="12">7.1.1.-</ecNumber>
    </recommendedName>
    <alternativeName>
        <fullName evidence="12">NADH dehydrogenase I subunit K</fullName>
    </alternativeName>
    <alternativeName>
        <fullName evidence="12">NDH-1 subunit K</fullName>
    </alternativeName>
</protein>
<evidence type="ECO:0000256" key="8">
    <source>
        <dbReference type="ARBA" id="ARBA00022989"/>
    </source>
</evidence>
<gene>
    <name evidence="12" type="primary">nuoK</name>
    <name evidence="13" type="ORF">HNR75_001123</name>
</gene>